<feature type="domain" description="N-acetyltransferase" evidence="3">
    <location>
        <begin position="1"/>
        <end position="167"/>
    </location>
</feature>
<comment type="caution">
    <text evidence="4">The sequence shown here is derived from an EMBL/GenBank/DDBJ whole genome shotgun (WGS) entry which is preliminary data.</text>
</comment>
<dbReference type="InterPro" id="IPR000182">
    <property type="entry name" value="GNAT_dom"/>
</dbReference>
<dbReference type="EMBL" id="BAABBA010000001">
    <property type="protein sequence ID" value="GAA4285977.1"/>
    <property type="molecule type" value="Genomic_DNA"/>
</dbReference>
<dbReference type="PROSITE" id="PS51186">
    <property type="entry name" value="GNAT"/>
    <property type="match status" value="1"/>
</dbReference>
<keyword evidence="5" id="KW-1185">Reference proteome</keyword>
<organism evidence="4 5">
    <name type="scientific">Georgenia daeguensis</name>
    <dbReference type="NCBI Taxonomy" id="908355"/>
    <lineage>
        <taxon>Bacteria</taxon>
        <taxon>Bacillati</taxon>
        <taxon>Actinomycetota</taxon>
        <taxon>Actinomycetes</taxon>
        <taxon>Micrococcales</taxon>
        <taxon>Bogoriellaceae</taxon>
        <taxon>Georgenia</taxon>
    </lineage>
</organism>
<accession>A0ABP8EPV3</accession>
<keyword evidence="2" id="KW-0012">Acyltransferase</keyword>
<evidence type="ECO:0000256" key="1">
    <source>
        <dbReference type="ARBA" id="ARBA00022679"/>
    </source>
</evidence>
<dbReference type="InterPro" id="IPR050832">
    <property type="entry name" value="Bact_Acetyltransf"/>
</dbReference>
<dbReference type="PANTHER" id="PTHR43877">
    <property type="entry name" value="AMINOALKYLPHOSPHONATE N-ACETYLTRANSFERASE-RELATED-RELATED"/>
    <property type="match status" value="1"/>
</dbReference>
<evidence type="ECO:0000256" key="2">
    <source>
        <dbReference type="ARBA" id="ARBA00023315"/>
    </source>
</evidence>
<dbReference type="Proteomes" id="UP001499841">
    <property type="component" value="Unassembled WGS sequence"/>
</dbReference>
<dbReference type="InterPro" id="IPR016181">
    <property type="entry name" value="Acyl_CoA_acyltransferase"/>
</dbReference>
<gene>
    <name evidence="4" type="ORF">GCM10022262_03360</name>
</gene>
<evidence type="ECO:0000313" key="4">
    <source>
        <dbReference type="EMBL" id="GAA4285977.1"/>
    </source>
</evidence>
<evidence type="ECO:0000313" key="5">
    <source>
        <dbReference type="Proteomes" id="UP001499841"/>
    </source>
</evidence>
<dbReference type="Pfam" id="PF00583">
    <property type="entry name" value="Acetyltransf_1"/>
    <property type="match status" value="1"/>
</dbReference>
<name>A0ABP8EPV3_9MICO</name>
<dbReference type="Gene3D" id="3.40.630.30">
    <property type="match status" value="1"/>
</dbReference>
<sequence length="172" mass="17948">MEIEQVGPGNGAVVAELAEILVDCVDGGASLGFLAGLTHGQAEDFWRGALAGDGLTWVARDGGGRAVGTVRLLLASQPNGAHRGEVAKLMVRSDARGHGWAGALLAALEDAARDLGRTLLVLDTGTGSPAAGFYERRGWRRVGVIEDYAARTDGRLAATTVMSKRLVRSARQ</sequence>
<dbReference type="PANTHER" id="PTHR43877:SF2">
    <property type="entry name" value="AMINOALKYLPHOSPHONATE N-ACETYLTRANSFERASE-RELATED"/>
    <property type="match status" value="1"/>
</dbReference>
<evidence type="ECO:0000259" key="3">
    <source>
        <dbReference type="PROSITE" id="PS51186"/>
    </source>
</evidence>
<dbReference type="RefSeq" id="WP_345036905.1">
    <property type="nucleotide sequence ID" value="NZ_BAABBA010000001.1"/>
</dbReference>
<dbReference type="SUPFAM" id="SSF55729">
    <property type="entry name" value="Acyl-CoA N-acyltransferases (Nat)"/>
    <property type="match status" value="1"/>
</dbReference>
<keyword evidence="1" id="KW-0808">Transferase</keyword>
<reference evidence="5" key="1">
    <citation type="journal article" date="2019" name="Int. J. Syst. Evol. Microbiol.">
        <title>The Global Catalogue of Microorganisms (GCM) 10K type strain sequencing project: providing services to taxonomists for standard genome sequencing and annotation.</title>
        <authorList>
            <consortium name="The Broad Institute Genomics Platform"/>
            <consortium name="The Broad Institute Genome Sequencing Center for Infectious Disease"/>
            <person name="Wu L."/>
            <person name="Ma J."/>
        </authorList>
    </citation>
    <scope>NUCLEOTIDE SEQUENCE [LARGE SCALE GENOMIC DNA]</scope>
    <source>
        <strain evidence="5">JCM 17459</strain>
    </source>
</reference>
<proteinExistence type="predicted"/>
<protein>
    <submittedName>
        <fullName evidence="4">GNAT family N-acetyltransferase</fullName>
    </submittedName>
</protein>